<reference evidence="3 4" key="1">
    <citation type="submission" date="2021-01" db="EMBL/GenBank/DDBJ databases">
        <title>Biogeographic distribution of Paracoccus.</title>
        <authorList>
            <person name="Hollensteiner J."/>
            <person name="Leineberger J."/>
            <person name="Brinkhoff T."/>
            <person name="Daniel R."/>
        </authorList>
    </citation>
    <scope>NUCLEOTIDE SEQUENCE [LARGE SCALE GENOMIC DNA]</scope>
    <source>
        <strain evidence="3 4">KCTC 22803</strain>
    </source>
</reference>
<dbReference type="Proteomes" id="UP001219349">
    <property type="component" value="Chromosome"/>
</dbReference>
<proteinExistence type="inferred from homology"/>
<dbReference type="InterPro" id="IPR000836">
    <property type="entry name" value="PRTase_dom"/>
</dbReference>
<protein>
    <submittedName>
        <fullName evidence="3">ComF family protein</fullName>
    </submittedName>
</protein>
<gene>
    <name evidence="3" type="ORF">JHX87_14450</name>
</gene>
<comment type="similarity">
    <text evidence="1">Belongs to the ComF/GntX family.</text>
</comment>
<dbReference type="EMBL" id="CP067136">
    <property type="protein sequence ID" value="WCR06666.1"/>
    <property type="molecule type" value="Genomic_DNA"/>
</dbReference>
<feature type="domain" description="Double zinc ribbon" evidence="2">
    <location>
        <begin position="16"/>
        <end position="83"/>
    </location>
</feature>
<dbReference type="InterPro" id="IPR051910">
    <property type="entry name" value="ComF/GntX_DNA_util-trans"/>
</dbReference>
<evidence type="ECO:0000256" key="1">
    <source>
        <dbReference type="ARBA" id="ARBA00008007"/>
    </source>
</evidence>
<organism evidence="3 4">
    <name type="scientific">Paracoccus fistulariae</name>
    <dbReference type="NCBI Taxonomy" id="658446"/>
    <lineage>
        <taxon>Bacteria</taxon>
        <taxon>Pseudomonadati</taxon>
        <taxon>Pseudomonadota</taxon>
        <taxon>Alphaproteobacteria</taxon>
        <taxon>Rhodobacterales</taxon>
        <taxon>Paracoccaceae</taxon>
        <taxon>Paracoccus</taxon>
    </lineage>
</organism>
<name>A0ABY7SL07_9RHOB</name>
<dbReference type="InterPro" id="IPR044005">
    <property type="entry name" value="DZR_2"/>
</dbReference>
<dbReference type="PANTHER" id="PTHR47505">
    <property type="entry name" value="DNA UTILIZATION PROTEIN YHGH"/>
    <property type="match status" value="1"/>
</dbReference>
<evidence type="ECO:0000313" key="3">
    <source>
        <dbReference type="EMBL" id="WCR06666.1"/>
    </source>
</evidence>
<sequence>MGLQHRVIAGSVKGALRMIFPPQCLGCAASVTAAGDGTGSLCPGCWAETRFITGACCGRCGAPLPDDGHGQSTDEALTCDDCLAIARPWDSGRAALVYSGIGRQLVLMLKHGDRPDLAPTLAAWLARAAQPVISPDMIVAPVPLHLRRLLKRKYNQATLISTRLARSHGLEHRDDLLIRRTHTQMQDHRGVSDRFENLRGSMTVSAKRAQGIQGRPILLVDDVMTSGATLSVATQALLAAGSGPVFVAVLARAVKDD</sequence>
<dbReference type="SUPFAM" id="SSF53271">
    <property type="entry name" value="PRTase-like"/>
    <property type="match status" value="1"/>
</dbReference>
<evidence type="ECO:0000313" key="4">
    <source>
        <dbReference type="Proteomes" id="UP001219349"/>
    </source>
</evidence>
<dbReference type="PANTHER" id="PTHR47505:SF1">
    <property type="entry name" value="DNA UTILIZATION PROTEIN YHGH"/>
    <property type="match status" value="1"/>
</dbReference>
<evidence type="ECO:0000259" key="2">
    <source>
        <dbReference type="Pfam" id="PF18912"/>
    </source>
</evidence>
<dbReference type="InterPro" id="IPR029057">
    <property type="entry name" value="PRTase-like"/>
</dbReference>
<keyword evidence="4" id="KW-1185">Reference proteome</keyword>
<dbReference type="Gene3D" id="3.40.50.2020">
    <property type="match status" value="1"/>
</dbReference>
<dbReference type="CDD" id="cd06223">
    <property type="entry name" value="PRTases_typeI"/>
    <property type="match status" value="1"/>
</dbReference>
<dbReference type="Pfam" id="PF18912">
    <property type="entry name" value="DZR_2"/>
    <property type="match status" value="1"/>
</dbReference>
<accession>A0ABY7SL07</accession>